<name>A0AAD8H465_9APIA</name>
<organism evidence="1 2">
    <name type="scientific">Heracleum sosnowskyi</name>
    <dbReference type="NCBI Taxonomy" id="360622"/>
    <lineage>
        <taxon>Eukaryota</taxon>
        <taxon>Viridiplantae</taxon>
        <taxon>Streptophyta</taxon>
        <taxon>Embryophyta</taxon>
        <taxon>Tracheophyta</taxon>
        <taxon>Spermatophyta</taxon>
        <taxon>Magnoliopsida</taxon>
        <taxon>eudicotyledons</taxon>
        <taxon>Gunneridae</taxon>
        <taxon>Pentapetalae</taxon>
        <taxon>asterids</taxon>
        <taxon>campanulids</taxon>
        <taxon>Apiales</taxon>
        <taxon>Apiaceae</taxon>
        <taxon>Apioideae</taxon>
        <taxon>apioid superclade</taxon>
        <taxon>Tordylieae</taxon>
        <taxon>Tordyliinae</taxon>
        <taxon>Heracleum</taxon>
    </lineage>
</organism>
<sequence>MNRRHLKTPRNNENQRGANLINRSRVSVVLWEWNNDGYKQLGFEEKKAAVNEEMRRLNQLPSNSTYVVHRSRVLSKIMQLLSAQRTKSQDEELELLFAGLSL</sequence>
<keyword evidence="1" id="KW-0396">Initiation factor</keyword>
<comment type="caution">
    <text evidence="1">The sequence shown here is derived from an EMBL/GenBank/DDBJ whole genome shotgun (WGS) entry which is preliminary data.</text>
</comment>
<accession>A0AAD8H465</accession>
<evidence type="ECO:0000313" key="1">
    <source>
        <dbReference type="EMBL" id="KAK1360036.1"/>
    </source>
</evidence>
<keyword evidence="1" id="KW-0648">Protein biosynthesis</keyword>
<dbReference type="EMBL" id="JAUIZM010000010">
    <property type="protein sequence ID" value="KAK1360036.1"/>
    <property type="molecule type" value="Genomic_DNA"/>
</dbReference>
<dbReference type="AlphaFoldDB" id="A0AAD8H465"/>
<protein>
    <submittedName>
        <fullName evidence="1">Translation initiation factor IF-2 like</fullName>
    </submittedName>
</protein>
<keyword evidence="2" id="KW-1185">Reference proteome</keyword>
<evidence type="ECO:0000313" key="2">
    <source>
        <dbReference type="Proteomes" id="UP001237642"/>
    </source>
</evidence>
<proteinExistence type="predicted"/>
<gene>
    <name evidence="1" type="ORF">POM88_044510</name>
</gene>
<dbReference type="Proteomes" id="UP001237642">
    <property type="component" value="Unassembled WGS sequence"/>
</dbReference>
<reference evidence="1" key="1">
    <citation type="submission" date="2023-02" db="EMBL/GenBank/DDBJ databases">
        <title>Genome of toxic invasive species Heracleum sosnowskyi carries increased number of genes despite the absence of recent whole-genome duplications.</title>
        <authorList>
            <person name="Schelkunov M."/>
            <person name="Shtratnikova V."/>
            <person name="Makarenko M."/>
            <person name="Klepikova A."/>
            <person name="Omelchenko D."/>
            <person name="Novikova G."/>
            <person name="Obukhova E."/>
            <person name="Bogdanov V."/>
            <person name="Penin A."/>
            <person name="Logacheva M."/>
        </authorList>
    </citation>
    <scope>NUCLEOTIDE SEQUENCE</scope>
    <source>
        <strain evidence="1">Hsosn_3</strain>
        <tissue evidence="1">Leaf</tissue>
    </source>
</reference>
<dbReference type="GO" id="GO:0003743">
    <property type="term" value="F:translation initiation factor activity"/>
    <property type="evidence" value="ECO:0007669"/>
    <property type="project" value="UniProtKB-KW"/>
</dbReference>
<reference evidence="1" key="2">
    <citation type="submission" date="2023-05" db="EMBL/GenBank/DDBJ databases">
        <authorList>
            <person name="Schelkunov M.I."/>
        </authorList>
    </citation>
    <scope>NUCLEOTIDE SEQUENCE</scope>
    <source>
        <strain evidence="1">Hsosn_3</strain>
        <tissue evidence="1">Leaf</tissue>
    </source>
</reference>